<dbReference type="InterPro" id="IPR003961">
    <property type="entry name" value="FN3_dom"/>
</dbReference>
<reference evidence="11" key="1">
    <citation type="submission" date="2025-08" db="UniProtKB">
        <authorList>
            <consortium name="Ensembl"/>
        </authorList>
    </citation>
    <scope>IDENTIFICATION</scope>
</reference>
<dbReference type="Pfam" id="PF17971">
    <property type="entry name" value="LIFR_D2"/>
    <property type="match status" value="1"/>
</dbReference>
<dbReference type="Gene3D" id="2.60.40.10">
    <property type="entry name" value="Immunoglobulins"/>
    <property type="match status" value="5"/>
</dbReference>
<feature type="domain" description="Leukemia inhibitory factor receptor D2" evidence="10">
    <location>
        <begin position="104"/>
        <end position="144"/>
    </location>
</feature>
<evidence type="ECO:0000256" key="3">
    <source>
        <dbReference type="ARBA" id="ARBA00022729"/>
    </source>
</evidence>
<feature type="chain" id="PRO_5018546035" evidence="9">
    <location>
        <begin position="24"/>
        <end position="815"/>
    </location>
</feature>
<dbReference type="InterPro" id="IPR013783">
    <property type="entry name" value="Ig-like_fold"/>
</dbReference>
<dbReference type="GeneTree" id="ENSGT00940000155776"/>
<dbReference type="Ensembl" id="ENSCVAT00000024978.1">
    <property type="protein sequence ID" value="ENSCVAP00000016565.1"/>
    <property type="gene ID" value="ENSCVAG00000019586.1"/>
</dbReference>
<protein>
    <submittedName>
        <fullName evidence="11">Leukemia inhibitory factor receptor-like</fullName>
    </submittedName>
</protein>
<proteinExistence type="predicted"/>
<reference evidence="11" key="2">
    <citation type="submission" date="2025-09" db="UniProtKB">
        <authorList>
            <consortium name="Ensembl"/>
        </authorList>
    </citation>
    <scope>IDENTIFICATION</scope>
</reference>
<keyword evidence="6" id="KW-1015">Disulfide bond</keyword>
<dbReference type="InterPro" id="IPR036116">
    <property type="entry name" value="FN3_sf"/>
</dbReference>
<keyword evidence="2" id="KW-0812">Transmembrane</keyword>
<keyword evidence="12" id="KW-1185">Reference proteome</keyword>
<comment type="subcellular location">
    <subcellularLocation>
        <location evidence="1">Membrane</location>
        <topology evidence="1">Single-pass type I membrane protein</topology>
    </subcellularLocation>
</comment>
<dbReference type="PANTHER" id="PTHR23037:SF35">
    <property type="entry name" value="FIBRONECTIN TYPE-III DOMAIN-CONTAINING PROTEIN"/>
    <property type="match status" value="1"/>
</dbReference>
<sequence length="815" mass="92784">MRNTRVFCTHLLGLCLILYDARSEGCGGYGKLALWIFLLKHLSCSFFKSCMCNVGSGSPPPPPNISHSSDKQSLELSWLRIQGTSERDVYEIQISRTENHLIIDKVSNWYNLMWFSDLPLECVDHSVRMRLFCNQTFHSPWSTWITHHATDKSQIFPSGKILKEGSNATFCCIPRVNANIAKISFERKSFDLLNNTYGVKAILVTNLTIPDRLFKFLVLVCSESTGNTVDTFNYISFPPQKPRNLSCTTSDMKSINCTWDLDRKRDKYDRNKQNITLHIESTDHPPISCQPQSCVFQADQQQQEYKIRVEIKDKLGEENATYSFNIAERVSPALTWEKVIAGVTNVSLSLNVSVLKNMTCQVWLDTENTKEVISILFNFCVDFNFTGLCNVLLDGLHFNTSYSARVRCSVNGIFWGEWTPTTKFTTNPLVTLDLWRKIQSNRSSDTLLKITKRKKIPLLNIYKIKWSRGGQPQTEEKDGGESQADILIGPELSNITVQAVPKFGSSIPAHITIPPKDESEIPQLKKHLNNISAAGLHLWWEKQISVTCGYTVVWCRRTAASNLDWIKVPKENNTLFIPTGNFKRGHRYSFNIYGCSENGDKLLEIQTGYMQGNGEFLLKEGVFKVLFHSNYIYVFKSVTIDGLQPHQDYVCCACEVTKVGRGLPDTWMTETNSEPYSIHSNILYFCAYTDKKLHSEKVEEPISSDIEVLNITSLRHEHTTLRNPKQTSTMCSLTSYSPVPPSCVQLQTGYRPQCTAWLCERPEPQQMICVSNYSYLNPITEPNEVEFTKNEPSLETSDSIQGPYAVYCYTCDSQF</sequence>
<keyword evidence="4" id="KW-1133">Transmembrane helix</keyword>
<dbReference type="GO" id="GO:0009897">
    <property type="term" value="C:external side of plasma membrane"/>
    <property type="evidence" value="ECO:0007669"/>
    <property type="project" value="TreeGrafter"/>
</dbReference>
<evidence type="ECO:0000256" key="7">
    <source>
        <dbReference type="ARBA" id="ARBA00023170"/>
    </source>
</evidence>
<evidence type="ECO:0000259" key="10">
    <source>
        <dbReference type="Pfam" id="PF17971"/>
    </source>
</evidence>
<dbReference type="Pfam" id="PF25552">
    <property type="entry name" value="LIFR_D4"/>
    <property type="match status" value="1"/>
</dbReference>
<dbReference type="InterPro" id="IPR040817">
    <property type="entry name" value="LIFR_D2"/>
</dbReference>
<evidence type="ECO:0000256" key="8">
    <source>
        <dbReference type="ARBA" id="ARBA00023180"/>
    </source>
</evidence>
<keyword evidence="3 9" id="KW-0732">Signal</keyword>
<keyword evidence="7" id="KW-0675">Receptor</keyword>
<dbReference type="GO" id="GO:0004896">
    <property type="term" value="F:cytokine receptor activity"/>
    <property type="evidence" value="ECO:0007669"/>
    <property type="project" value="TreeGrafter"/>
</dbReference>
<name>A0A3Q2G2T9_CYPVA</name>
<evidence type="ECO:0000256" key="6">
    <source>
        <dbReference type="ARBA" id="ARBA00023157"/>
    </source>
</evidence>
<feature type="signal peptide" evidence="9">
    <location>
        <begin position="1"/>
        <end position="23"/>
    </location>
</feature>
<dbReference type="CDD" id="cd00063">
    <property type="entry name" value="FN3"/>
    <property type="match status" value="1"/>
</dbReference>
<evidence type="ECO:0000313" key="11">
    <source>
        <dbReference type="Ensembl" id="ENSCVAP00000016565.1"/>
    </source>
</evidence>
<evidence type="ECO:0000256" key="1">
    <source>
        <dbReference type="ARBA" id="ARBA00004479"/>
    </source>
</evidence>
<evidence type="ECO:0000313" key="12">
    <source>
        <dbReference type="Proteomes" id="UP000265020"/>
    </source>
</evidence>
<organism evidence="11 12">
    <name type="scientific">Cyprinodon variegatus</name>
    <name type="common">Sheepshead minnow</name>
    <dbReference type="NCBI Taxonomy" id="28743"/>
    <lineage>
        <taxon>Eukaryota</taxon>
        <taxon>Metazoa</taxon>
        <taxon>Chordata</taxon>
        <taxon>Craniata</taxon>
        <taxon>Vertebrata</taxon>
        <taxon>Euteleostomi</taxon>
        <taxon>Actinopterygii</taxon>
        <taxon>Neopterygii</taxon>
        <taxon>Teleostei</taxon>
        <taxon>Neoteleostei</taxon>
        <taxon>Acanthomorphata</taxon>
        <taxon>Ovalentaria</taxon>
        <taxon>Atherinomorphae</taxon>
        <taxon>Cyprinodontiformes</taxon>
        <taxon>Cyprinodontidae</taxon>
        <taxon>Cyprinodon</taxon>
    </lineage>
</organism>
<accession>A0A3Q2G2T9</accession>
<dbReference type="AlphaFoldDB" id="A0A3Q2G2T9"/>
<evidence type="ECO:0000256" key="5">
    <source>
        <dbReference type="ARBA" id="ARBA00023136"/>
    </source>
</evidence>
<keyword evidence="8" id="KW-0325">Glycoprotein</keyword>
<evidence type="ECO:0000256" key="9">
    <source>
        <dbReference type="SAM" id="SignalP"/>
    </source>
</evidence>
<evidence type="ECO:0000256" key="4">
    <source>
        <dbReference type="ARBA" id="ARBA00022989"/>
    </source>
</evidence>
<dbReference type="SUPFAM" id="SSF49265">
    <property type="entry name" value="Fibronectin type III"/>
    <property type="match status" value="2"/>
</dbReference>
<keyword evidence="5" id="KW-0472">Membrane</keyword>
<dbReference type="Proteomes" id="UP000265020">
    <property type="component" value="Unassembled WGS sequence"/>
</dbReference>
<evidence type="ECO:0000256" key="2">
    <source>
        <dbReference type="ARBA" id="ARBA00022692"/>
    </source>
</evidence>
<dbReference type="PANTHER" id="PTHR23037">
    <property type="entry name" value="CYTOKINE RECEPTOR"/>
    <property type="match status" value="1"/>
</dbReference>
<dbReference type="OMA" id="XEVEVER"/>